<accession>A0A2Z6EUR0</accession>
<dbReference type="Pfam" id="PF12625">
    <property type="entry name" value="Arabinose_bd"/>
    <property type="match status" value="1"/>
</dbReference>
<dbReference type="Gene3D" id="1.10.10.60">
    <property type="entry name" value="Homeodomain-like"/>
    <property type="match status" value="1"/>
</dbReference>
<dbReference type="Pfam" id="PF12833">
    <property type="entry name" value="HTH_18"/>
    <property type="match status" value="1"/>
</dbReference>
<dbReference type="SMART" id="SM00342">
    <property type="entry name" value="HTH_ARAC"/>
    <property type="match status" value="1"/>
</dbReference>
<dbReference type="PROSITE" id="PS01124">
    <property type="entry name" value="HTH_ARAC_FAMILY_2"/>
    <property type="match status" value="1"/>
</dbReference>
<evidence type="ECO:0000313" key="2">
    <source>
        <dbReference type="Proteomes" id="UP000282597"/>
    </source>
</evidence>
<reference evidence="1 2" key="1">
    <citation type="journal article" date="2018" name="Microbes Environ.">
        <title>Comparative Genomic Insights into Endofungal Lifestyles of Two Bacterial Endosymbionts, Mycoavidus cysteinexigens and Burkholderia rhizoxinica.</title>
        <authorList>
            <person name="Sharmin D."/>
            <person name="Guo Y."/>
            <person name="Nishizawa T."/>
            <person name="Ohshima S."/>
            <person name="Sato Y."/>
            <person name="Takashima Y."/>
            <person name="Narisawa K."/>
            <person name="Ohta H."/>
        </authorList>
    </citation>
    <scope>NUCLEOTIDE SEQUENCE [LARGE SCALE GENOMIC DNA]</scope>
    <source>
        <strain evidence="1 2">B1-EB</strain>
    </source>
</reference>
<dbReference type="EMBL" id="AP018150">
    <property type="protein sequence ID" value="BBE09151.1"/>
    <property type="molecule type" value="Genomic_DNA"/>
</dbReference>
<dbReference type="Proteomes" id="UP000282597">
    <property type="component" value="Chromosome"/>
</dbReference>
<dbReference type="InterPro" id="IPR009057">
    <property type="entry name" value="Homeodomain-like_sf"/>
</dbReference>
<dbReference type="GO" id="GO:0003700">
    <property type="term" value="F:DNA-binding transcription factor activity"/>
    <property type="evidence" value="ECO:0007669"/>
    <property type="project" value="InterPro"/>
</dbReference>
<dbReference type="InterPro" id="IPR018060">
    <property type="entry name" value="HTH_AraC"/>
</dbReference>
<evidence type="ECO:0000313" key="1">
    <source>
        <dbReference type="EMBL" id="BBE09151.1"/>
    </source>
</evidence>
<keyword evidence="2" id="KW-1185">Reference proteome</keyword>
<sequence length="362" mass="40747">MIQKKPHIHVAHEIMSPTNAPTPLQTISTAIAVANKMGIPAHIALANSGVTLEDLQTPEKMKMVTHAHELTVFSNMLAACGDTSIGLRIGQALDIYAYGILGAAMLIAPTLGEALQCLLDFPLLQVSYFKQTLRVEGAMAVATASGYRYRPDLTVVNTDMCLASWYMQMSGVLGEPLDVKRLTFAYKERPTHETLYSNVFDCNADFNSLENAIYFPAKLLTAPLRRSNPTQYHMMRGYCEHIHREWAAQQIHDVTTQILLLFRSSLHRYGSLNAAAQALHMSPKTLSRRLRHVNSSFQNLLDHARRDLALEYLAHSTLSIGEIAQELGYAETTCFRRAFLRWTGQSPIYYRERLRKEKSHKL</sequence>
<dbReference type="GO" id="GO:0000976">
    <property type="term" value="F:transcription cis-regulatory region binding"/>
    <property type="evidence" value="ECO:0007669"/>
    <property type="project" value="TreeGrafter"/>
</dbReference>
<proteinExistence type="predicted"/>
<protein>
    <submittedName>
        <fullName evidence="1">Uncharacterized protein</fullName>
    </submittedName>
</protein>
<organism evidence="1 2">
    <name type="scientific">Mycoavidus cysteinexigens</name>
    <dbReference type="NCBI Taxonomy" id="1553431"/>
    <lineage>
        <taxon>Bacteria</taxon>
        <taxon>Pseudomonadati</taxon>
        <taxon>Pseudomonadota</taxon>
        <taxon>Betaproteobacteria</taxon>
        <taxon>Burkholderiales</taxon>
        <taxon>Burkholderiaceae</taxon>
        <taxon>Mycoavidus</taxon>
    </lineage>
</organism>
<dbReference type="PANTHER" id="PTHR47894">
    <property type="entry name" value="HTH-TYPE TRANSCRIPTIONAL REGULATOR GADX"/>
    <property type="match status" value="1"/>
</dbReference>
<gene>
    <name evidence="1" type="ORF">MCB1EB_0990</name>
</gene>
<dbReference type="GO" id="GO:0005829">
    <property type="term" value="C:cytosol"/>
    <property type="evidence" value="ECO:0007669"/>
    <property type="project" value="TreeGrafter"/>
</dbReference>
<dbReference type="AlphaFoldDB" id="A0A2Z6EUR0"/>
<dbReference type="RefSeq" id="WP_081953470.1">
    <property type="nucleotide sequence ID" value="NZ_AP018150.1"/>
</dbReference>
<dbReference type="SUPFAM" id="SSF46689">
    <property type="entry name" value="Homeodomain-like"/>
    <property type="match status" value="1"/>
</dbReference>
<dbReference type="KEGG" id="mcys:MCB1EB_0990"/>
<name>A0A2Z6EUR0_9BURK</name>
<dbReference type="InterPro" id="IPR032687">
    <property type="entry name" value="AraC-type_N"/>
</dbReference>
<dbReference type="PANTHER" id="PTHR47894:SF1">
    <property type="entry name" value="HTH-TYPE TRANSCRIPTIONAL REGULATOR VQSM"/>
    <property type="match status" value="1"/>
</dbReference>